<dbReference type="PANTHER" id="PTHR37574">
    <property type="entry name" value="LIPASE B"/>
    <property type="match status" value="1"/>
</dbReference>
<organism evidence="3 4">
    <name type="scientific">Venturia inaequalis</name>
    <name type="common">Apple scab fungus</name>
    <dbReference type="NCBI Taxonomy" id="5025"/>
    <lineage>
        <taxon>Eukaryota</taxon>
        <taxon>Fungi</taxon>
        <taxon>Dikarya</taxon>
        <taxon>Ascomycota</taxon>
        <taxon>Pezizomycotina</taxon>
        <taxon>Dothideomycetes</taxon>
        <taxon>Pleosporomycetidae</taxon>
        <taxon>Venturiales</taxon>
        <taxon>Venturiaceae</taxon>
        <taxon>Venturia</taxon>
    </lineage>
</organism>
<feature type="compositionally biased region" description="Polar residues" evidence="1">
    <location>
        <begin position="752"/>
        <end position="761"/>
    </location>
</feature>
<accession>A0A8H3VKH1</accession>
<feature type="signal peptide" evidence="2">
    <location>
        <begin position="1"/>
        <end position="19"/>
    </location>
</feature>
<dbReference type="InterPro" id="IPR053228">
    <property type="entry name" value="Stereospecific_Lipase"/>
</dbReference>
<dbReference type="SUPFAM" id="SSF53474">
    <property type="entry name" value="alpha/beta-Hydrolases"/>
    <property type="match status" value="1"/>
</dbReference>
<evidence type="ECO:0000313" key="3">
    <source>
        <dbReference type="EMBL" id="KAE9990500.1"/>
    </source>
</evidence>
<keyword evidence="4" id="KW-1185">Reference proteome</keyword>
<feature type="compositionally biased region" description="Low complexity" evidence="1">
    <location>
        <begin position="599"/>
        <end position="625"/>
    </location>
</feature>
<feature type="chain" id="PRO_5034179933" description="Lipase B" evidence="2">
    <location>
        <begin position="20"/>
        <end position="811"/>
    </location>
</feature>
<sequence>MSFFSRFFVAAGLLQSAFASPTLKHVLTQKAAQLQERQTSNSSDAALLGSLAAMITEADPAAGLTATGLVSDILVGVGDDLEEANQIFSAILTAIEDTVTAQVIATPTDIPAATSALSSIFSATPTILYEQIFEVIENGLVSNNLASEVNDLVTASFSGMNSQTNVNPAPTCIIYPQKNCTDAPYSLTEEQLRQVIYIPSTFTYGKKPPVILTPGTGNTGYQTFAGNYIPLLQGSTVADPVWLNIPGQLLMDVQVNAEYVAYAINYISCITNSNVSVISWSQGGLDTQWALKYWPSTRQVTSNFIAISPDFHGTVLAYILCPAFPKLPCPPALIQQEYNSNFIATIRGNGGDSAYVPTTTIYSSTDEIVQPQSPVTGASGYLLDARNVGVTNNQVQAVCGGIGPAGTFYTHEGVLYNPLGYALAIDALTNGGPGQTSRIALTSVCAQTVSPGVDLVDVLTTEESVVIAGLSIVLYPAKQINEPAIMPYALDGATVGASCTTFSTSTSSSAPSAASASSAASSSTSSDLFAASVVKPLDAAISTLGASASAVIPLENAVISTVSGSGSMTISEPPTPAVQSTSTTVLECDGAKCSSTAHTASTASESGSSDVSTTISGSESTITSELPTSAVQSTSTTVLECDGAKCSSTAHTASTASESGSSHVSFSTTQVSTVTAATGSPSSTTIYSTVTQSSSSAAATFETGSHHSTVTKTSTVPAVSPSVAPRPHKICAHGPCDQDFPESRPHEHHHNPTSASASSAPEITAAPEEDVYASTGEKVNPDGSYDFGNQDDKPDSGGNVKFVTHTEYVDA</sequence>
<proteinExistence type="predicted"/>
<reference evidence="3 4" key="1">
    <citation type="submission" date="2019-07" db="EMBL/GenBank/DDBJ databases">
        <title>Venturia inaequalis Genome Resource.</title>
        <authorList>
            <person name="Lichtner F.J."/>
        </authorList>
    </citation>
    <scope>NUCLEOTIDE SEQUENCE [LARGE SCALE GENOMIC DNA]</scope>
    <source>
        <strain evidence="3 4">DMI_063113</strain>
    </source>
</reference>
<dbReference type="OrthoDB" id="4605274at2759"/>
<keyword evidence="2" id="KW-0732">Signal</keyword>
<evidence type="ECO:0000256" key="1">
    <source>
        <dbReference type="SAM" id="MobiDB-lite"/>
    </source>
</evidence>
<dbReference type="AlphaFoldDB" id="A0A8H3VKH1"/>
<gene>
    <name evidence="3" type="ORF">EG327_001348</name>
</gene>
<dbReference type="Gene3D" id="3.40.50.1820">
    <property type="entry name" value="alpha/beta hydrolase"/>
    <property type="match status" value="1"/>
</dbReference>
<feature type="region of interest" description="Disordered" evidence="1">
    <location>
        <begin position="599"/>
        <end position="629"/>
    </location>
</feature>
<comment type="caution">
    <text evidence="3">The sequence shown here is derived from an EMBL/GenBank/DDBJ whole genome shotgun (WGS) entry which is preliminary data.</text>
</comment>
<dbReference type="InterPro" id="IPR029058">
    <property type="entry name" value="AB_hydrolase_fold"/>
</dbReference>
<dbReference type="PANTHER" id="PTHR37574:SF1">
    <property type="entry name" value="LIPASE B"/>
    <property type="match status" value="1"/>
</dbReference>
<feature type="region of interest" description="Disordered" evidence="1">
    <location>
        <begin position="735"/>
        <end position="811"/>
    </location>
</feature>
<protein>
    <recommendedName>
        <fullName evidence="5">Lipase B</fullName>
    </recommendedName>
</protein>
<dbReference type="Proteomes" id="UP000490939">
    <property type="component" value="Unassembled WGS sequence"/>
</dbReference>
<name>A0A8H3VKH1_VENIN</name>
<evidence type="ECO:0008006" key="5">
    <source>
        <dbReference type="Google" id="ProtNLM"/>
    </source>
</evidence>
<evidence type="ECO:0000256" key="2">
    <source>
        <dbReference type="SAM" id="SignalP"/>
    </source>
</evidence>
<evidence type="ECO:0000313" key="4">
    <source>
        <dbReference type="Proteomes" id="UP000490939"/>
    </source>
</evidence>
<dbReference type="EMBL" id="WNWR01000135">
    <property type="protein sequence ID" value="KAE9990500.1"/>
    <property type="molecule type" value="Genomic_DNA"/>
</dbReference>